<proteinExistence type="predicted"/>
<gene>
    <name evidence="1" type="ORF">NIES46_21610</name>
</gene>
<comment type="caution">
    <text evidence="1">The sequence shown here is derived from an EMBL/GenBank/DDBJ whole genome shotgun (WGS) entry which is preliminary data.</text>
</comment>
<name>A0A5M3T9N8_LIMPL</name>
<dbReference type="Proteomes" id="UP000326169">
    <property type="component" value="Unassembled WGS sequence"/>
</dbReference>
<accession>A0A5M3T9N8</accession>
<dbReference type="EMBL" id="BIMW01000089">
    <property type="protein sequence ID" value="GCE94109.1"/>
    <property type="molecule type" value="Genomic_DNA"/>
</dbReference>
<sequence>MLELMETFHLWEYQLRIYRVFQEYRIELSRQGRYYLHQKSFSDLDNCVLWAWLELTDRLETSLTGDEWLTLSQGISQSQNYRQWLKINQLPQGPAKSSVAAAI</sequence>
<protein>
    <submittedName>
        <fullName evidence="1">Uncharacterized protein</fullName>
    </submittedName>
</protein>
<evidence type="ECO:0000313" key="2">
    <source>
        <dbReference type="Proteomes" id="UP000326169"/>
    </source>
</evidence>
<keyword evidence="2" id="KW-1185">Reference proteome</keyword>
<evidence type="ECO:0000313" key="1">
    <source>
        <dbReference type="EMBL" id="GCE94109.1"/>
    </source>
</evidence>
<reference evidence="1 2" key="1">
    <citation type="journal article" date="2019" name="J Genomics">
        <title>The Draft Genome of a Hydrogen-producing Cyanobacterium, Arthrospira platensis NIES-46.</title>
        <authorList>
            <person name="Suzuki S."/>
            <person name="Yamaguchi H."/>
            <person name="Kawachi M."/>
        </authorList>
    </citation>
    <scope>NUCLEOTIDE SEQUENCE [LARGE SCALE GENOMIC DNA]</scope>
    <source>
        <strain evidence="1 2">NIES-46</strain>
    </source>
</reference>
<dbReference type="RefSeq" id="WP_006619631.1">
    <property type="nucleotide sequence ID" value="NZ_BIMW01000089.1"/>
</dbReference>
<organism evidence="1 2">
    <name type="scientific">Limnospira platensis NIES-46</name>
    <dbReference type="NCBI Taxonomy" id="1236695"/>
    <lineage>
        <taxon>Bacteria</taxon>
        <taxon>Bacillati</taxon>
        <taxon>Cyanobacteriota</taxon>
        <taxon>Cyanophyceae</taxon>
        <taxon>Oscillatoriophycideae</taxon>
        <taxon>Oscillatoriales</taxon>
        <taxon>Sirenicapillariaceae</taxon>
        <taxon>Limnospira</taxon>
    </lineage>
</organism>
<dbReference type="GeneID" id="301683016"/>